<organism evidence="1 2">
    <name type="scientific">Holothuria leucospilota</name>
    <name type="common">Black long sea cucumber</name>
    <name type="synonym">Mertensiothuria leucospilota</name>
    <dbReference type="NCBI Taxonomy" id="206669"/>
    <lineage>
        <taxon>Eukaryota</taxon>
        <taxon>Metazoa</taxon>
        <taxon>Echinodermata</taxon>
        <taxon>Eleutherozoa</taxon>
        <taxon>Echinozoa</taxon>
        <taxon>Holothuroidea</taxon>
        <taxon>Aspidochirotacea</taxon>
        <taxon>Aspidochirotida</taxon>
        <taxon>Holothuriidae</taxon>
        <taxon>Holothuria</taxon>
    </lineage>
</organism>
<comment type="caution">
    <text evidence="1">The sequence shown here is derived from an EMBL/GenBank/DDBJ whole genome shotgun (WGS) entry which is preliminary data.</text>
</comment>
<dbReference type="EMBL" id="JAIZAY010000006">
    <property type="protein sequence ID" value="KAJ8040044.1"/>
    <property type="molecule type" value="Genomic_DNA"/>
</dbReference>
<proteinExistence type="predicted"/>
<gene>
    <name evidence="1" type="ORF">HOLleu_14231</name>
</gene>
<evidence type="ECO:0000313" key="1">
    <source>
        <dbReference type="EMBL" id="KAJ8040044.1"/>
    </source>
</evidence>
<protein>
    <submittedName>
        <fullName evidence="1">Uncharacterized protein</fullName>
    </submittedName>
</protein>
<name>A0A9Q1C8F4_HOLLE</name>
<evidence type="ECO:0000313" key="2">
    <source>
        <dbReference type="Proteomes" id="UP001152320"/>
    </source>
</evidence>
<accession>A0A9Q1C8F4</accession>
<dbReference type="Proteomes" id="UP001152320">
    <property type="component" value="Chromosome 6"/>
</dbReference>
<reference evidence="1" key="1">
    <citation type="submission" date="2021-10" db="EMBL/GenBank/DDBJ databases">
        <title>Tropical sea cucumber genome reveals ecological adaptation and Cuvierian tubules defense mechanism.</title>
        <authorList>
            <person name="Chen T."/>
        </authorList>
    </citation>
    <scope>NUCLEOTIDE SEQUENCE</scope>
    <source>
        <strain evidence="1">Nanhai2018</strain>
        <tissue evidence="1">Muscle</tissue>
    </source>
</reference>
<dbReference type="AlphaFoldDB" id="A0A9Q1C8F4"/>
<keyword evidence="2" id="KW-1185">Reference proteome</keyword>
<sequence>MVENILFRKSPCTFQHKLRNDMRKTSSIGKVLIPADNTRILYAASPDDYAKLLKDNFTRKYKVAGTSLVAGINKEQTDIASKLDIQDRISHV</sequence>